<dbReference type="Proteomes" id="UP000278983">
    <property type="component" value="Unassembled WGS sequence"/>
</dbReference>
<dbReference type="AlphaFoldDB" id="A0A3S0PVK5"/>
<evidence type="ECO:0000313" key="2">
    <source>
        <dbReference type="Proteomes" id="UP000278983"/>
    </source>
</evidence>
<evidence type="ECO:0000313" key="1">
    <source>
        <dbReference type="EMBL" id="RUL60039.1"/>
    </source>
</evidence>
<protein>
    <submittedName>
        <fullName evidence="1">Uncharacterized protein</fullName>
    </submittedName>
</protein>
<keyword evidence="2" id="KW-1185">Reference proteome</keyword>
<proteinExistence type="predicted"/>
<sequence>MLIVNFKRNGNTDEAVYFLNSIKNRDIVWVLYDDIYGKLL</sequence>
<comment type="caution">
    <text evidence="1">The sequence shown here is derived from an EMBL/GenBank/DDBJ whole genome shotgun (WGS) entry which is preliminary data.</text>
</comment>
<name>A0A3S0PVK5_9BACT</name>
<reference evidence="1 2" key="1">
    <citation type="submission" date="2018-12" db="EMBL/GenBank/DDBJ databases">
        <title>Genome sequencing of Prevotella sp. KCOM 3155 (= JS262).</title>
        <authorList>
            <person name="Kook J.-K."/>
            <person name="Park S.-N."/>
            <person name="Lim Y.K."/>
        </authorList>
    </citation>
    <scope>NUCLEOTIDE SEQUENCE [LARGE SCALE GENOMIC DNA]</scope>
    <source>
        <strain evidence="1 2">KCOM 3155</strain>
    </source>
</reference>
<organism evidence="1 2">
    <name type="scientific">Prevotella koreensis</name>
    <dbReference type="NCBI Taxonomy" id="2490854"/>
    <lineage>
        <taxon>Bacteria</taxon>
        <taxon>Pseudomonadati</taxon>
        <taxon>Bacteroidota</taxon>
        <taxon>Bacteroidia</taxon>
        <taxon>Bacteroidales</taxon>
        <taxon>Prevotellaceae</taxon>
        <taxon>Prevotella</taxon>
    </lineage>
</organism>
<gene>
    <name evidence="1" type="ORF">EHV08_09965</name>
</gene>
<dbReference type="EMBL" id="RYYU01000001">
    <property type="protein sequence ID" value="RUL60039.1"/>
    <property type="molecule type" value="Genomic_DNA"/>
</dbReference>
<accession>A0A3S0PVK5</accession>